<dbReference type="CDD" id="cd19491">
    <property type="entry name" value="XRCC3"/>
    <property type="match status" value="1"/>
</dbReference>
<dbReference type="GO" id="GO:0140664">
    <property type="term" value="F:ATP-dependent DNA damage sensor activity"/>
    <property type="evidence" value="ECO:0007669"/>
    <property type="project" value="InterPro"/>
</dbReference>
<dbReference type="GO" id="GO:0005657">
    <property type="term" value="C:replication fork"/>
    <property type="evidence" value="ECO:0007669"/>
    <property type="project" value="TreeGrafter"/>
</dbReference>
<evidence type="ECO:0000256" key="5">
    <source>
        <dbReference type="ARBA" id="ARBA00023204"/>
    </source>
</evidence>
<keyword evidence="3" id="KW-0227">DNA damage</keyword>
<dbReference type="InterPro" id="IPR047348">
    <property type="entry name" value="XRCC3-like_C"/>
</dbReference>
<dbReference type="EMBL" id="JAYKXP010000028">
    <property type="protein sequence ID" value="KAK7043699.1"/>
    <property type="molecule type" value="Genomic_DNA"/>
</dbReference>
<reference evidence="8 9" key="1">
    <citation type="submission" date="2024-01" db="EMBL/GenBank/DDBJ databases">
        <title>A draft genome for a cacao thread blight-causing isolate of Paramarasmius palmivorus.</title>
        <authorList>
            <person name="Baruah I.K."/>
            <person name="Bukari Y."/>
            <person name="Amoako-Attah I."/>
            <person name="Meinhardt L.W."/>
            <person name="Bailey B.A."/>
            <person name="Cohen S.P."/>
        </authorList>
    </citation>
    <scope>NUCLEOTIDE SEQUENCE [LARGE SCALE GENOMIC DNA]</scope>
    <source>
        <strain evidence="8 9">GH-12</strain>
    </source>
</reference>
<dbReference type="Proteomes" id="UP001383192">
    <property type="component" value="Unassembled WGS sequence"/>
</dbReference>
<evidence type="ECO:0000256" key="4">
    <source>
        <dbReference type="ARBA" id="ARBA00022840"/>
    </source>
</evidence>
<keyword evidence="2" id="KW-0547">Nucleotide-binding</keyword>
<dbReference type="SUPFAM" id="SSF52540">
    <property type="entry name" value="P-loop containing nucleoside triphosphate hydrolases"/>
    <property type="match status" value="1"/>
</dbReference>
<evidence type="ECO:0000256" key="2">
    <source>
        <dbReference type="ARBA" id="ARBA00022741"/>
    </source>
</evidence>
<dbReference type="PANTHER" id="PTHR46487:SF1">
    <property type="entry name" value="DNA REPAIR PROTEIN XRCC3"/>
    <property type="match status" value="1"/>
</dbReference>
<dbReference type="GO" id="GO:0071140">
    <property type="term" value="P:resolution of mitotic recombination intermediates"/>
    <property type="evidence" value="ECO:0007669"/>
    <property type="project" value="TreeGrafter"/>
</dbReference>
<dbReference type="AlphaFoldDB" id="A0AAW0CXW8"/>
<feature type="domain" description="RecA family profile 1" evidence="7">
    <location>
        <begin position="75"/>
        <end position="260"/>
    </location>
</feature>
<evidence type="ECO:0000256" key="6">
    <source>
        <dbReference type="ARBA" id="ARBA00023242"/>
    </source>
</evidence>
<evidence type="ECO:0000256" key="1">
    <source>
        <dbReference type="ARBA" id="ARBA00004123"/>
    </source>
</evidence>
<evidence type="ECO:0000313" key="8">
    <source>
        <dbReference type="EMBL" id="KAK7043699.1"/>
    </source>
</evidence>
<proteinExistence type="predicted"/>
<dbReference type="GO" id="GO:0090656">
    <property type="term" value="P:t-circle formation"/>
    <property type="evidence" value="ECO:0007669"/>
    <property type="project" value="TreeGrafter"/>
</dbReference>
<dbReference type="InterPro" id="IPR027417">
    <property type="entry name" value="P-loop_NTPase"/>
</dbReference>
<sequence>MDDELSSCTALSSTQKYLLKRGNITTATDLVFTPIADIARRCRVSPLEIKGIVDTFCKSKPIQTQTLSECLATSRPGTCTSGDRILDDALGGGFQSGMVWEVVGESAAGKTQLALQLSLLVQLPEEEGGLSGSSCYMVTSAQLPTDRLLQISENHPLLGSSSSLDNVHTMSIPTIPALIDALERTLPVFIAEKRRRNRQNDNVKQVRLLVIDAIGELFHTSDKTSTSTLVERSRNITEISHHLHILANQYSLVVLVLNEVVDAFERDPGPEGVQKFGLPYAEQSRWFSRPPSEFRKEASLGLVWANQVNARIMLARTGRRRHVDDSILKRRKLTSNTTPHTRTITSSSDDNLILIRRLSVVFSSVGVPVSLDYIVATSGICVLPSSDPVLETAAVPPLVAPAATQLVPLDMGAVEEIQPAEIQTSNKGDDEEWDKYWNSDEFTAEMYYSVDVE</sequence>
<dbReference type="GO" id="GO:0000400">
    <property type="term" value="F:four-way junction DNA binding"/>
    <property type="evidence" value="ECO:0007669"/>
    <property type="project" value="TreeGrafter"/>
</dbReference>
<evidence type="ECO:0000256" key="3">
    <source>
        <dbReference type="ARBA" id="ARBA00022763"/>
    </source>
</evidence>
<dbReference type="Gene3D" id="3.40.50.300">
    <property type="entry name" value="P-loop containing nucleotide triphosphate hydrolases"/>
    <property type="match status" value="1"/>
</dbReference>
<evidence type="ECO:0000313" key="9">
    <source>
        <dbReference type="Proteomes" id="UP001383192"/>
    </source>
</evidence>
<comment type="subcellular location">
    <subcellularLocation>
        <location evidence="1">Nucleus</location>
    </subcellularLocation>
</comment>
<dbReference type="InterPro" id="IPR013632">
    <property type="entry name" value="Rad51_C"/>
</dbReference>
<dbReference type="InterPro" id="IPR020588">
    <property type="entry name" value="RecA_ATP-bd"/>
</dbReference>
<dbReference type="GO" id="GO:0033065">
    <property type="term" value="C:Rad51C-XRCC3 complex"/>
    <property type="evidence" value="ECO:0007669"/>
    <property type="project" value="TreeGrafter"/>
</dbReference>
<comment type="caution">
    <text evidence="8">The sequence shown here is derived from an EMBL/GenBank/DDBJ whole genome shotgun (WGS) entry which is preliminary data.</text>
</comment>
<keyword evidence="9" id="KW-1185">Reference proteome</keyword>
<dbReference type="GO" id="GO:0005524">
    <property type="term" value="F:ATP binding"/>
    <property type="evidence" value="ECO:0007669"/>
    <property type="project" value="UniProtKB-KW"/>
</dbReference>
<accession>A0AAW0CXW8</accession>
<keyword evidence="4" id="KW-0067">ATP-binding</keyword>
<organism evidence="8 9">
    <name type="scientific">Paramarasmius palmivorus</name>
    <dbReference type="NCBI Taxonomy" id="297713"/>
    <lineage>
        <taxon>Eukaryota</taxon>
        <taxon>Fungi</taxon>
        <taxon>Dikarya</taxon>
        <taxon>Basidiomycota</taxon>
        <taxon>Agaricomycotina</taxon>
        <taxon>Agaricomycetes</taxon>
        <taxon>Agaricomycetidae</taxon>
        <taxon>Agaricales</taxon>
        <taxon>Marasmiineae</taxon>
        <taxon>Marasmiaceae</taxon>
        <taxon>Paramarasmius</taxon>
    </lineage>
</organism>
<dbReference type="PANTHER" id="PTHR46487">
    <property type="entry name" value="DNA REPAIR PROTEIN XRCC3"/>
    <property type="match status" value="1"/>
</dbReference>
<dbReference type="Pfam" id="PF08423">
    <property type="entry name" value="Rad51"/>
    <property type="match status" value="1"/>
</dbReference>
<dbReference type="GO" id="GO:0000722">
    <property type="term" value="P:telomere maintenance via recombination"/>
    <property type="evidence" value="ECO:0007669"/>
    <property type="project" value="TreeGrafter"/>
</dbReference>
<dbReference type="PROSITE" id="PS50162">
    <property type="entry name" value="RECA_2"/>
    <property type="match status" value="1"/>
</dbReference>
<dbReference type="GO" id="GO:0045003">
    <property type="term" value="P:double-strand break repair via synthesis-dependent strand annealing"/>
    <property type="evidence" value="ECO:0007669"/>
    <property type="project" value="TreeGrafter"/>
</dbReference>
<keyword evidence="6" id="KW-0539">Nucleus</keyword>
<keyword evidence="5" id="KW-0234">DNA repair</keyword>
<dbReference type="GO" id="GO:0061982">
    <property type="term" value="P:meiosis I cell cycle process"/>
    <property type="evidence" value="ECO:0007669"/>
    <property type="project" value="UniProtKB-ARBA"/>
</dbReference>
<name>A0AAW0CXW8_9AGAR</name>
<protein>
    <submittedName>
        <fullName evidence="8">DNA repair protein rhp57</fullName>
    </submittedName>
</protein>
<gene>
    <name evidence="8" type="primary">rhp57</name>
    <name evidence="8" type="ORF">VNI00_008310</name>
</gene>
<evidence type="ECO:0000259" key="7">
    <source>
        <dbReference type="PROSITE" id="PS50162"/>
    </source>
</evidence>